<dbReference type="InterPro" id="IPR025419">
    <property type="entry name" value="DUF4142"/>
</dbReference>
<feature type="region of interest" description="Disordered" evidence="1">
    <location>
        <begin position="29"/>
        <end position="50"/>
    </location>
</feature>
<accession>A0A4R2GSB6</accession>
<evidence type="ECO:0000259" key="3">
    <source>
        <dbReference type="Pfam" id="PF13628"/>
    </source>
</evidence>
<feature type="signal peptide" evidence="2">
    <location>
        <begin position="1"/>
        <end position="29"/>
    </location>
</feature>
<sequence length="199" mass="22442">MKNNNYFKKTMLVATLVIAALLITSCGNRQSSQDSKDVAEDRNEERFDDRKQVNDAQLLVDAAEFNLMQIQLGQLAQQKGSTSNVKELGKMMEEAHTKLQRDLTAFAGRKSMTIPTTPTENVRDTYKDLNEKSGNDFDKAYGDIMVNKHEDAIKKFEKATTDRNDTDIVNWAIAMLPGLRSHLNHSIESKKKSDELASN</sequence>
<keyword evidence="5" id="KW-1185">Reference proteome</keyword>
<keyword evidence="2" id="KW-0732">Signal</keyword>
<dbReference type="AlphaFoldDB" id="A0A4R2GSB6"/>
<protein>
    <submittedName>
        <fullName evidence="4">Putative membrane protein</fullName>
    </submittedName>
</protein>
<dbReference type="PROSITE" id="PS51257">
    <property type="entry name" value="PROKAR_LIPOPROTEIN"/>
    <property type="match status" value="1"/>
</dbReference>
<feature type="domain" description="DUF4142" evidence="3">
    <location>
        <begin position="54"/>
        <end position="185"/>
    </location>
</feature>
<dbReference type="Proteomes" id="UP000295221">
    <property type="component" value="Unassembled WGS sequence"/>
</dbReference>
<organism evidence="4 5">
    <name type="scientific">Natronoflexus pectinivorans</name>
    <dbReference type="NCBI Taxonomy" id="682526"/>
    <lineage>
        <taxon>Bacteria</taxon>
        <taxon>Pseudomonadati</taxon>
        <taxon>Bacteroidota</taxon>
        <taxon>Bacteroidia</taxon>
        <taxon>Marinilabiliales</taxon>
        <taxon>Marinilabiliaceae</taxon>
        <taxon>Natronoflexus</taxon>
    </lineage>
</organism>
<proteinExistence type="predicted"/>
<dbReference type="Pfam" id="PF13628">
    <property type="entry name" value="DUF4142"/>
    <property type="match status" value="1"/>
</dbReference>
<evidence type="ECO:0000256" key="1">
    <source>
        <dbReference type="SAM" id="MobiDB-lite"/>
    </source>
</evidence>
<name>A0A4R2GSB6_9BACT</name>
<dbReference type="RefSeq" id="WP_165921789.1">
    <property type="nucleotide sequence ID" value="NZ_SLWK01000001.1"/>
</dbReference>
<reference evidence="4 5" key="1">
    <citation type="submission" date="2019-03" db="EMBL/GenBank/DDBJ databases">
        <title>Genomic Encyclopedia of Type Strains, Phase IV (KMG-IV): sequencing the most valuable type-strain genomes for metagenomic binning, comparative biology and taxonomic classification.</title>
        <authorList>
            <person name="Goeker M."/>
        </authorList>
    </citation>
    <scope>NUCLEOTIDE SEQUENCE [LARGE SCALE GENOMIC DNA]</scope>
    <source>
        <strain evidence="4 5">DSM 24179</strain>
    </source>
</reference>
<dbReference type="PANTHER" id="PTHR38593">
    <property type="entry name" value="BLR2558 PROTEIN"/>
    <property type="match status" value="1"/>
</dbReference>
<comment type="caution">
    <text evidence="4">The sequence shown here is derived from an EMBL/GenBank/DDBJ whole genome shotgun (WGS) entry which is preliminary data.</text>
</comment>
<dbReference type="InterPro" id="IPR012347">
    <property type="entry name" value="Ferritin-like"/>
</dbReference>
<evidence type="ECO:0000313" key="4">
    <source>
        <dbReference type="EMBL" id="TCO11096.1"/>
    </source>
</evidence>
<gene>
    <name evidence="4" type="ORF">EV194_101730</name>
</gene>
<evidence type="ECO:0000256" key="2">
    <source>
        <dbReference type="SAM" id="SignalP"/>
    </source>
</evidence>
<dbReference type="PANTHER" id="PTHR38593:SF1">
    <property type="entry name" value="BLR2558 PROTEIN"/>
    <property type="match status" value="1"/>
</dbReference>
<dbReference type="Gene3D" id="1.20.1260.10">
    <property type="match status" value="1"/>
</dbReference>
<feature type="chain" id="PRO_5020803670" evidence="2">
    <location>
        <begin position="30"/>
        <end position="199"/>
    </location>
</feature>
<evidence type="ECO:0000313" key="5">
    <source>
        <dbReference type="Proteomes" id="UP000295221"/>
    </source>
</evidence>
<dbReference type="EMBL" id="SLWK01000001">
    <property type="protein sequence ID" value="TCO11096.1"/>
    <property type="molecule type" value="Genomic_DNA"/>
</dbReference>
<feature type="compositionally biased region" description="Basic and acidic residues" evidence="1">
    <location>
        <begin position="34"/>
        <end position="50"/>
    </location>
</feature>